<comment type="pathway">
    <text evidence="1 10">Metabolic intermediate biosynthesis; chorismate biosynthesis; chorismate from D-erythrose 4-phosphate and phosphoenolpyruvate: step 4/7.</text>
</comment>
<feature type="binding site" evidence="10">
    <location>
        <position position="249"/>
    </location>
    <ligand>
        <name>NADP(+)</name>
        <dbReference type="ChEBI" id="CHEBI:58349"/>
    </ligand>
</feature>
<evidence type="ECO:0000313" key="14">
    <source>
        <dbReference type="Proteomes" id="UP000245423"/>
    </source>
</evidence>
<dbReference type="HOGENOM" id="CLU_044063_4_1_9"/>
<feature type="binding site" evidence="10">
    <location>
        <position position="226"/>
    </location>
    <ligand>
        <name>NADP(+)</name>
        <dbReference type="ChEBI" id="CHEBI:58349"/>
    </ligand>
</feature>
<dbReference type="RefSeq" id="WP_005586053.1">
    <property type="nucleotide sequence ID" value="NZ_LT669839.1"/>
</dbReference>
<dbReference type="InterPro" id="IPR022893">
    <property type="entry name" value="Shikimate_DH_fam"/>
</dbReference>
<evidence type="ECO:0000256" key="3">
    <source>
        <dbReference type="ARBA" id="ARBA00022857"/>
    </source>
</evidence>
<evidence type="ECO:0000259" key="11">
    <source>
        <dbReference type="Pfam" id="PF01488"/>
    </source>
</evidence>
<gene>
    <name evidence="10 13" type="primary">aroE</name>
    <name evidence="13" type="ORF">CUESP1_1831</name>
</gene>
<dbReference type="InterPro" id="IPR046346">
    <property type="entry name" value="Aminoacid_DH-like_N_sf"/>
</dbReference>
<dbReference type="UniPathway" id="UPA00053">
    <property type="reaction ID" value="UER00087"/>
</dbReference>
<evidence type="ECO:0000256" key="8">
    <source>
        <dbReference type="ARBA" id="ARBA00052329"/>
    </source>
</evidence>
<dbReference type="EMBL" id="LT669839">
    <property type="protein sequence ID" value="SHD77192.1"/>
    <property type="molecule type" value="Genomic_DNA"/>
</dbReference>
<comment type="catalytic activity">
    <reaction evidence="7">
        <text>L-quinate + NAD(+) = 3-dehydroquinate + NADH + H(+)</text>
        <dbReference type="Rhea" id="RHEA:22364"/>
        <dbReference type="ChEBI" id="CHEBI:15378"/>
        <dbReference type="ChEBI" id="CHEBI:29751"/>
        <dbReference type="ChEBI" id="CHEBI:32364"/>
        <dbReference type="ChEBI" id="CHEBI:57540"/>
        <dbReference type="ChEBI" id="CHEBI:57945"/>
        <dbReference type="EC" id="1.1.1.24"/>
    </reaction>
</comment>
<comment type="function">
    <text evidence="10">Involved in the biosynthesis of the chorismate, which leads to the biosynthesis of aromatic amino acids. Catalyzes the reversible NADPH linked reduction of 3-dehydroshikimate (DHSA) to yield shikimate (SA).</text>
</comment>
<comment type="subunit">
    <text evidence="10">Homodimer.</text>
</comment>
<evidence type="ECO:0000256" key="10">
    <source>
        <dbReference type="HAMAP-Rule" id="MF_00222"/>
    </source>
</evidence>
<keyword evidence="3 10" id="KW-0521">NADP</keyword>
<dbReference type="GO" id="GO:0008652">
    <property type="term" value="P:amino acid biosynthetic process"/>
    <property type="evidence" value="ECO:0007669"/>
    <property type="project" value="UniProtKB-KW"/>
</dbReference>
<dbReference type="InterPro" id="IPR036291">
    <property type="entry name" value="NAD(P)-bd_dom_sf"/>
</dbReference>
<evidence type="ECO:0000256" key="6">
    <source>
        <dbReference type="ARBA" id="ARBA00049442"/>
    </source>
</evidence>
<keyword evidence="4 10" id="KW-0560">Oxidoreductase</keyword>
<feature type="binding site" evidence="10">
    <location>
        <position position="228"/>
    </location>
    <ligand>
        <name>shikimate</name>
        <dbReference type="ChEBI" id="CHEBI:36208"/>
    </ligand>
</feature>
<feature type="binding site" evidence="10">
    <location>
        <position position="107"/>
    </location>
    <ligand>
        <name>shikimate</name>
        <dbReference type="ChEBI" id="CHEBI:36208"/>
    </ligand>
</feature>
<evidence type="ECO:0000259" key="12">
    <source>
        <dbReference type="Pfam" id="PF08501"/>
    </source>
</evidence>
<dbReference type="GO" id="GO:0050661">
    <property type="term" value="F:NADP binding"/>
    <property type="evidence" value="ECO:0007669"/>
    <property type="project" value="InterPro"/>
</dbReference>
<evidence type="ECO:0000313" key="13">
    <source>
        <dbReference type="EMBL" id="SHD77192.1"/>
    </source>
</evidence>
<dbReference type="HAMAP" id="MF_00222">
    <property type="entry name" value="Shikimate_DH_AroE"/>
    <property type="match status" value="1"/>
</dbReference>
<dbReference type="InterPro" id="IPR013708">
    <property type="entry name" value="Shikimate_DH-bd_N"/>
</dbReference>
<dbReference type="GO" id="GO:0004764">
    <property type="term" value="F:shikimate 3-dehydrogenase (NADP+) activity"/>
    <property type="evidence" value="ECO:0007669"/>
    <property type="project" value="UniProtKB-UniRule"/>
</dbReference>
<dbReference type="GO" id="GO:0005829">
    <property type="term" value="C:cytosol"/>
    <property type="evidence" value="ECO:0007669"/>
    <property type="project" value="TreeGrafter"/>
</dbReference>
<dbReference type="OrthoDB" id="9792692at2"/>
<evidence type="ECO:0000256" key="5">
    <source>
        <dbReference type="ARBA" id="ARBA00023141"/>
    </source>
</evidence>
<dbReference type="Gene3D" id="3.40.50.720">
    <property type="entry name" value="NAD(P)-binding Rossmann-like Domain"/>
    <property type="match status" value="1"/>
</dbReference>
<dbReference type="GO" id="GO:0009423">
    <property type="term" value="P:chorismate biosynthetic process"/>
    <property type="evidence" value="ECO:0007669"/>
    <property type="project" value="UniProtKB-UniRule"/>
</dbReference>
<dbReference type="CDD" id="cd01065">
    <property type="entry name" value="NAD_bind_Shikimate_DH"/>
    <property type="match status" value="1"/>
</dbReference>
<comment type="catalytic activity">
    <reaction evidence="8">
        <text>shikimate + NAD(+) = 3-dehydroshikimate + NADH + H(+)</text>
        <dbReference type="Rhea" id="RHEA:17741"/>
        <dbReference type="ChEBI" id="CHEBI:15378"/>
        <dbReference type="ChEBI" id="CHEBI:16630"/>
        <dbReference type="ChEBI" id="CHEBI:36208"/>
        <dbReference type="ChEBI" id="CHEBI:57540"/>
        <dbReference type="ChEBI" id="CHEBI:57945"/>
    </reaction>
</comment>
<dbReference type="Pfam" id="PF08501">
    <property type="entry name" value="Shikimate_dh_N"/>
    <property type="match status" value="1"/>
</dbReference>
<dbReference type="NCBIfam" id="TIGR00507">
    <property type="entry name" value="aroE"/>
    <property type="match status" value="1"/>
</dbReference>
<evidence type="ECO:0000256" key="7">
    <source>
        <dbReference type="ARBA" id="ARBA00051639"/>
    </source>
</evidence>
<accession>M1YZF3</accession>
<sequence length="288" mass="32462">MDINFNKDVYCLIGNPIAKSLSPIINNSYYKIIGKNNIYLAFNVKEKDLADVINVFKILNIKGFNVTLPHKISIMEHLDSISDEAKILGAVNTVKNKNGRLIGYNTDGMGFLKSLELEDVGVKDKTVLVLGAGGAANAISISLAKEGVKKIIISNRTLSKAKILAEKISRKFPKVTSEYDSLKLKNVRKEKIDIIVNCTSVGMHPNIDESPINLHGFSENLIIYDIIYKPRRTKLMELAEKKGYYTINGLSMLINQALCSQEIWLEVEDYNFLKNYKEIKRILEIYVE</sequence>
<feature type="binding site" evidence="10">
    <location>
        <begin position="155"/>
        <end position="160"/>
    </location>
    <ligand>
        <name>NADP(+)</name>
        <dbReference type="ChEBI" id="CHEBI:58349"/>
    </ligand>
</feature>
<dbReference type="PANTHER" id="PTHR21089:SF1">
    <property type="entry name" value="BIFUNCTIONAL 3-DEHYDROQUINATE DEHYDRATASE_SHIKIMATE DEHYDROGENASE, CHLOROPLASTIC"/>
    <property type="match status" value="1"/>
</dbReference>
<name>M1YZF3_9FIRM</name>
<feature type="binding site" evidence="10">
    <location>
        <position position="67"/>
    </location>
    <ligand>
        <name>shikimate</name>
        <dbReference type="ChEBI" id="CHEBI:36208"/>
    </ligand>
</feature>
<dbReference type="GO" id="GO:0009073">
    <property type="term" value="P:aromatic amino acid family biosynthetic process"/>
    <property type="evidence" value="ECO:0007669"/>
    <property type="project" value="UniProtKB-KW"/>
</dbReference>
<keyword evidence="14" id="KW-1185">Reference proteome</keyword>
<proteinExistence type="inferred from homology"/>
<dbReference type="Gene3D" id="3.40.50.10860">
    <property type="entry name" value="Leucine Dehydrogenase, chain A, domain 1"/>
    <property type="match status" value="1"/>
</dbReference>
<keyword evidence="2 10" id="KW-0028">Amino-acid biosynthesis</keyword>
<dbReference type="SUPFAM" id="SSF53223">
    <property type="entry name" value="Aminoacid dehydrogenase-like, N-terminal domain"/>
    <property type="match status" value="1"/>
</dbReference>
<feature type="binding site" evidence="10">
    <location>
        <position position="92"/>
    </location>
    <ligand>
        <name>shikimate</name>
        <dbReference type="ChEBI" id="CHEBI:36208"/>
    </ligand>
</feature>
<feature type="binding site" evidence="10">
    <location>
        <position position="83"/>
    </location>
    <ligand>
        <name>NADP(+)</name>
        <dbReference type="ChEBI" id="CHEBI:58349"/>
    </ligand>
</feature>
<dbReference type="PANTHER" id="PTHR21089">
    <property type="entry name" value="SHIKIMATE DEHYDROGENASE"/>
    <property type="match status" value="1"/>
</dbReference>
<dbReference type="Pfam" id="PF01488">
    <property type="entry name" value="Shikimate_DH"/>
    <property type="match status" value="1"/>
</dbReference>
<protein>
    <recommendedName>
        <fullName evidence="10">Shikimate dehydrogenase (NADP(+))</fullName>
        <shortName evidence="10">SDH</shortName>
        <ecNumber evidence="10">1.1.1.25</ecNumber>
    </recommendedName>
</protein>
<dbReference type="FunFam" id="3.40.50.720:FF:000086">
    <property type="entry name" value="Quinate/shikimate dehydrogenase"/>
    <property type="match status" value="1"/>
</dbReference>
<evidence type="ECO:0000256" key="9">
    <source>
        <dbReference type="ARBA" id="ARBA00060613"/>
    </source>
</evidence>
<feature type="domain" description="Quinate/shikimate 5-dehydrogenase/glutamyl-tRNA reductase" evidence="11">
    <location>
        <begin position="122"/>
        <end position="201"/>
    </location>
</feature>
<evidence type="ECO:0000256" key="4">
    <source>
        <dbReference type="ARBA" id="ARBA00023002"/>
    </source>
</evidence>
<feature type="active site" description="Proton acceptor" evidence="10">
    <location>
        <position position="71"/>
    </location>
</feature>
<dbReference type="Proteomes" id="UP000245423">
    <property type="component" value="Chromosome 1"/>
</dbReference>
<dbReference type="InterPro" id="IPR011342">
    <property type="entry name" value="Shikimate_DH"/>
</dbReference>
<feature type="binding site" evidence="10">
    <location>
        <begin position="131"/>
        <end position="135"/>
    </location>
    <ligand>
        <name>NADP(+)</name>
        <dbReference type="ChEBI" id="CHEBI:58349"/>
    </ligand>
</feature>
<dbReference type="InterPro" id="IPR006151">
    <property type="entry name" value="Shikm_DH/Glu-tRNA_Rdtase"/>
</dbReference>
<dbReference type="GO" id="GO:0030266">
    <property type="term" value="F:quinate 3-dehydrogenase (NAD+) activity"/>
    <property type="evidence" value="ECO:0007669"/>
    <property type="project" value="UniProtKB-EC"/>
</dbReference>
<organism evidence="13 14">
    <name type="scientific">[Clostridium] ultunense Esp</name>
    <dbReference type="NCBI Taxonomy" id="1288971"/>
    <lineage>
        <taxon>Bacteria</taxon>
        <taxon>Bacillati</taxon>
        <taxon>Bacillota</taxon>
        <taxon>Tissierellia</taxon>
        <taxon>Tissierellales</taxon>
        <taxon>Tepidimicrobiaceae</taxon>
        <taxon>Schnuerera</taxon>
    </lineage>
</organism>
<keyword evidence="5 10" id="KW-0057">Aromatic amino acid biosynthesis</keyword>
<dbReference type="GO" id="GO:0019632">
    <property type="term" value="P:shikimate metabolic process"/>
    <property type="evidence" value="ECO:0007669"/>
    <property type="project" value="InterPro"/>
</dbReference>
<feature type="binding site" evidence="10">
    <location>
        <position position="256"/>
    </location>
    <ligand>
        <name>shikimate</name>
        <dbReference type="ChEBI" id="CHEBI:36208"/>
    </ligand>
</feature>
<dbReference type="EC" id="1.1.1.25" evidence="10"/>
<evidence type="ECO:0000256" key="2">
    <source>
        <dbReference type="ARBA" id="ARBA00022605"/>
    </source>
</evidence>
<comment type="catalytic activity">
    <reaction evidence="6 10">
        <text>shikimate + NADP(+) = 3-dehydroshikimate + NADPH + H(+)</text>
        <dbReference type="Rhea" id="RHEA:17737"/>
        <dbReference type="ChEBI" id="CHEBI:15378"/>
        <dbReference type="ChEBI" id="CHEBI:16630"/>
        <dbReference type="ChEBI" id="CHEBI:36208"/>
        <dbReference type="ChEBI" id="CHEBI:57783"/>
        <dbReference type="ChEBI" id="CHEBI:58349"/>
        <dbReference type="EC" id="1.1.1.25"/>
    </reaction>
</comment>
<dbReference type="GO" id="GO:0052734">
    <property type="term" value="F:shikimate 3-dehydrogenase (NAD+) activity"/>
    <property type="evidence" value="ECO:0007669"/>
    <property type="project" value="RHEA"/>
</dbReference>
<comment type="similarity">
    <text evidence="10">Belongs to the shikimate dehydrogenase family.</text>
</comment>
<comment type="pathway">
    <text evidence="9">Aromatic compound metabolism; 3,4-dihydroxybenzoate biosynthesis; 3-dehydroquinate from D-quinate (NAD(+) route).</text>
</comment>
<evidence type="ECO:0000256" key="1">
    <source>
        <dbReference type="ARBA" id="ARBA00004871"/>
    </source>
</evidence>
<feature type="domain" description="Shikimate dehydrogenase substrate binding N-terminal" evidence="12">
    <location>
        <begin position="12"/>
        <end position="94"/>
    </location>
</feature>
<dbReference type="AlphaFoldDB" id="M1YZF3"/>
<dbReference type="SUPFAM" id="SSF51735">
    <property type="entry name" value="NAD(P)-binding Rossmann-fold domains"/>
    <property type="match status" value="1"/>
</dbReference>
<feature type="binding site" evidence="10">
    <location>
        <begin position="20"/>
        <end position="22"/>
    </location>
    <ligand>
        <name>shikimate</name>
        <dbReference type="ChEBI" id="CHEBI:36208"/>
    </ligand>
</feature>
<reference evidence="13 14" key="1">
    <citation type="submission" date="2016-11" db="EMBL/GenBank/DDBJ databases">
        <authorList>
            <person name="Manzoor S."/>
        </authorList>
    </citation>
    <scope>NUCLEOTIDE SEQUENCE [LARGE SCALE GENOMIC DNA]</scope>
    <source>
        <strain evidence="13">Clostridium ultunense strain Esp</strain>
    </source>
</reference>